<name>A0A1H6FRS1_9EURY</name>
<keyword evidence="3" id="KW-1185">Reference proteome</keyword>
<protein>
    <submittedName>
        <fullName evidence="2">Uncharacterized protein</fullName>
    </submittedName>
</protein>
<feature type="region of interest" description="Disordered" evidence="1">
    <location>
        <begin position="1"/>
        <end position="30"/>
    </location>
</feature>
<dbReference type="Proteomes" id="UP000199112">
    <property type="component" value="Unassembled WGS sequence"/>
</dbReference>
<evidence type="ECO:0000256" key="1">
    <source>
        <dbReference type="SAM" id="MobiDB-lite"/>
    </source>
</evidence>
<dbReference type="AlphaFoldDB" id="A0A1H6FRS1"/>
<accession>A0A1H6FRS1</accession>
<sequence length="99" mass="11412">MHPAGNQNEESNPNSRERANGTTADTEPTQTYSWLSFVVRAMTCPHLSYRTTDGDREFETERAYCGVIEEFVSPMRADVCNDRHELAHDRDCEHYRTAE</sequence>
<evidence type="ECO:0000313" key="3">
    <source>
        <dbReference type="Proteomes" id="UP000199112"/>
    </source>
</evidence>
<dbReference type="EMBL" id="FNWL01000001">
    <property type="protein sequence ID" value="SEH13601.1"/>
    <property type="molecule type" value="Genomic_DNA"/>
</dbReference>
<proteinExistence type="predicted"/>
<evidence type="ECO:0000313" key="2">
    <source>
        <dbReference type="EMBL" id="SEH13601.1"/>
    </source>
</evidence>
<gene>
    <name evidence="2" type="ORF">SAMN04487967_1477</name>
</gene>
<reference evidence="3" key="1">
    <citation type="submission" date="2016-10" db="EMBL/GenBank/DDBJ databases">
        <authorList>
            <person name="Varghese N."/>
            <person name="Submissions S."/>
        </authorList>
    </citation>
    <scope>NUCLEOTIDE SEQUENCE [LARGE SCALE GENOMIC DNA]</scope>
    <source>
        <strain evidence="3">CGMCC 1.8981</strain>
    </source>
</reference>
<organism evidence="2 3">
    <name type="scientific">Natronorubrum sediminis</name>
    <dbReference type="NCBI Taxonomy" id="640943"/>
    <lineage>
        <taxon>Archaea</taxon>
        <taxon>Methanobacteriati</taxon>
        <taxon>Methanobacteriota</taxon>
        <taxon>Stenosarchaea group</taxon>
        <taxon>Halobacteria</taxon>
        <taxon>Halobacteriales</taxon>
        <taxon>Natrialbaceae</taxon>
        <taxon>Natronorubrum</taxon>
    </lineage>
</organism>